<name>A3PE94_PROM0</name>
<feature type="transmembrane region" description="Helical" evidence="1">
    <location>
        <begin position="9"/>
        <end position="30"/>
    </location>
</feature>
<sequence>MNKLKLRNFLIYLPGIFIINCLNLYSNFAIAESLNKKYNTEFDLKKNTLKHNSNNSKIEDKFLSDLKKNGGTLFNLLALDDNDTAEKQENADLTDSLNKSNIQEKFLVEIEADNKYRKNNIFYAEGNPIIYFSNATLGGNLVTYDIENRVLTVIGNVTFKRGSQFFNSEKLFYDLKNDKGYIDDIYGVLDSKTFEEDFKIELDDKNRKFINENDNFDITELKKVSSANIGFVNDFEDNKSLNITKLNLSIPGITRWRYKADKLFFDSESFSSDKIFFTNDVYNYPQILFKSYGFTAEIVEDKLRLISRNTWIDLDNKFKFPIGRTSIFDRDPITQWGLGADFAEKDGYYVFRGSKSRNLFGNFSFKLQPYYLVQRAIKGKTKSYTAKNTSVFSGKVESDATTMDYFALDVNTKGKINEWDVNSLLSLNSLNLDRLDESFRSKFTLKKRIDLNQDKESNEVGQNLIPLEIGLLNEGNNSISRFDEEIYFNSENNSSENQNQYDFNNFLDLQFYNVFREKVKKDFATEEIYFASGFNISNKKSWLINKKKTNLSLIYDFGHFKSKSRTKNEFKELFRNSFVAQYNHKLPLWESSPLDKTIDKTYKFSPTVIRKAVDWETGLQTGLFFYSDDSSQIASKFTTGPSITLGNLKNNLLDYTYVKANFNYVLKEGDSPFSFDNISKNPNVKISLEQQIFGPLIFSYETTLNLDNGKYSNPNYGLNINRRAYSIGAFYNSSEESLGIKFNIFNFDYSGLSSKF</sequence>
<dbReference type="eggNOG" id="COG3170">
    <property type="taxonomic scope" value="Bacteria"/>
</dbReference>
<keyword evidence="1" id="KW-1133">Transmembrane helix</keyword>
<dbReference type="STRING" id="167546.P9301_14461"/>
<evidence type="ECO:0008006" key="4">
    <source>
        <dbReference type="Google" id="ProtNLM"/>
    </source>
</evidence>
<dbReference type="InterPro" id="IPR022244">
    <property type="entry name" value="DUF3769"/>
</dbReference>
<keyword evidence="3" id="KW-1185">Reference proteome</keyword>
<dbReference type="RefSeq" id="WP_011863378.1">
    <property type="nucleotide sequence ID" value="NC_009091.1"/>
</dbReference>
<dbReference type="EMBL" id="CP000576">
    <property type="protein sequence ID" value="ABO18069.1"/>
    <property type="molecule type" value="Genomic_DNA"/>
</dbReference>
<dbReference type="AlphaFoldDB" id="A3PE94"/>
<protein>
    <recommendedName>
        <fullName evidence="4">Repeats containing protein</fullName>
    </recommendedName>
</protein>
<proteinExistence type="predicted"/>
<gene>
    <name evidence="2" type="ordered locus">P9301_14461</name>
</gene>
<keyword evidence="1" id="KW-0812">Transmembrane</keyword>
<dbReference type="Pfam" id="PF12600">
    <property type="entry name" value="DUF3769"/>
    <property type="match status" value="2"/>
</dbReference>
<dbReference type="eggNOG" id="COG1452">
    <property type="taxonomic scope" value="Bacteria"/>
</dbReference>
<evidence type="ECO:0000313" key="2">
    <source>
        <dbReference type="EMBL" id="ABO18069.1"/>
    </source>
</evidence>
<organism evidence="2 3">
    <name type="scientific">Prochlorococcus marinus (strain MIT 9301)</name>
    <dbReference type="NCBI Taxonomy" id="167546"/>
    <lineage>
        <taxon>Bacteria</taxon>
        <taxon>Bacillati</taxon>
        <taxon>Cyanobacteriota</taxon>
        <taxon>Cyanophyceae</taxon>
        <taxon>Synechococcales</taxon>
        <taxon>Prochlorococcaceae</taxon>
        <taxon>Prochlorococcus</taxon>
    </lineage>
</organism>
<dbReference type="KEGG" id="pmg:P9301_14461"/>
<dbReference type="OrthoDB" id="441598at2"/>
<evidence type="ECO:0000313" key="3">
    <source>
        <dbReference type="Proteomes" id="UP000001430"/>
    </source>
</evidence>
<reference evidence="2 3" key="1">
    <citation type="journal article" date="2007" name="PLoS Genet.">
        <title>Patterns and implications of gene gain and loss in the evolution of Prochlorococcus.</title>
        <authorList>
            <person name="Kettler G.C."/>
            <person name="Martiny A.C."/>
            <person name="Huang K."/>
            <person name="Zucker J."/>
            <person name="Coleman M.L."/>
            <person name="Rodrigue S."/>
            <person name="Chen F."/>
            <person name="Lapidus A."/>
            <person name="Ferriera S."/>
            <person name="Johnson J."/>
            <person name="Steglich C."/>
            <person name="Church G.M."/>
            <person name="Richardson P."/>
            <person name="Chisholm S.W."/>
        </authorList>
    </citation>
    <scope>NUCLEOTIDE SEQUENCE [LARGE SCALE GENOMIC DNA]</scope>
    <source>
        <strain evidence="2 3">MIT 9301</strain>
    </source>
</reference>
<dbReference type="HOGENOM" id="CLU_412106_0_0_3"/>
<evidence type="ECO:0000256" key="1">
    <source>
        <dbReference type="SAM" id="Phobius"/>
    </source>
</evidence>
<dbReference type="Proteomes" id="UP000001430">
    <property type="component" value="Chromosome"/>
</dbReference>
<accession>A3PE94</accession>
<keyword evidence="1" id="KW-0472">Membrane</keyword>